<dbReference type="InterPro" id="IPR003331">
    <property type="entry name" value="UDP_GlcNAc_Epimerase_2_dom"/>
</dbReference>
<comment type="caution">
    <text evidence="3">The sequence shown here is derived from an EMBL/GenBank/DDBJ whole genome shotgun (WGS) entry which is preliminary data.</text>
</comment>
<name>A0ABT1FAB2_9GAMM</name>
<evidence type="ECO:0000313" key="4">
    <source>
        <dbReference type="Proteomes" id="UP001204615"/>
    </source>
</evidence>
<dbReference type="Proteomes" id="UP001204615">
    <property type="component" value="Unassembled WGS sequence"/>
</dbReference>
<feature type="domain" description="UDP-N-acetylglucosamine 2-epimerase" evidence="2">
    <location>
        <begin position="56"/>
        <end position="273"/>
    </location>
</feature>
<organism evidence="3 4">
    <name type="scientific">Dyella lutea</name>
    <dbReference type="NCBI Taxonomy" id="2950441"/>
    <lineage>
        <taxon>Bacteria</taxon>
        <taxon>Pseudomonadati</taxon>
        <taxon>Pseudomonadota</taxon>
        <taxon>Gammaproteobacteria</taxon>
        <taxon>Lysobacterales</taxon>
        <taxon>Rhodanobacteraceae</taxon>
        <taxon>Dyella</taxon>
    </lineage>
</organism>
<comment type="similarity">
    <text evidence="1">Belongs to the UDP-N-acetylglucosamine 2-epimerase family.</text>
</comment>
<reference evidence="3 4" key="1">
    <citation type="submission" date="2022-06" db="EMBL/GenBank/DDBJ databases">
        <title>Dyella sp. Sa strain:Sa Genome sequencing.</title>
        <authorList>
            <person name="Park S."/>
        </authorList>
    </citation>
    <scope>NUCLEOTIDE SEQUENCE [LARGE SCALE GENOMIC DNA]</scope>
    <source>
        <strain evidence="3 4">Sa</strain>
    </source>
</reference>
<dbReference type="Pfam" id="PF02350">
    <property type="entry name" value="Epimerase_2"/>
    <property type="match status" value="1"/>
</dbReference>
<accession>A0ABT1FAB2</accession>
<proteinExistence type="inferred from homology"/>
<dbReference type="PANTHER" id="PTHR43174:SF1">
    <property type="entry name" value="UDP-N-ACETYLGLUCOSAMINE 2-EPIMERASE"/>
    <property type="match status" value="1"/>
</dbReference>
<sequence length="320" mass="34415">MQDLVEEFGIRSPQVSAVRAIERSTVGSLLRWLPLAYAGVSRCIRGFTRSGRSVSVLVHGDTLSTLVGAFSGRRNGARVVHLESGLTSGKLFDPFPEEILRRVVFHFTDLAMCPNKASVAHMLHHHRAEVVDTVGNTIVDAVAMTGAAAIRPDVAAPYIVVSLHRFQNIYNKRRLRQLVYLIEEAAKVLPVRFVMHPATRARLAAESLDQRLRLAPGVELSPRLGYGAFLRLAAGAACVLTDGGSNQEELAALGVPTIVMRERTERPDGLGTNALMESDVPGGIGAFLAGGHYVKLRRPPAAVAGKGPSQRIVTALVPVG</sequence>
<dbReference type="PANTHER" id="PTHR43174">
    <property type="entry name" value="UDP-N-ACETYLGLUCOSAMINE 2-EPIMERASE"/>
    <property type="match status" value="1"/>
</dbReference>
<gene>
    <name evidence="3" type="ORF">NC595_08365</name>
</gene>
<evidence type="ECO:0000259" key="2">
    <source>
        <dbReference type="Pfam" id="PF02350"/>
    </source>
</evidence>
<dbReference type="Gene3D" id="3.40.50.2000">
    <property type="entry name" value="Glycogen Phosphorylase B"/>
    <property type="match status" value="2"/>
</dbReference>
<protein>
    <submittedName>
        <fullName evidence="3">UDP-N-acetylglucosamine 2-epimerase</fullName>
    </submittedName>
</protein>
<keyword evidence="4" id="KW-1185">Reference proteome</keyword>
<dbReference type="SUPFAM" id="SSF53756">
    <property type="entry name" value="UDP-Glycosyltransferase/glycogen phosphorylase"/>
    <property type="match status" value="1"/>
</dbReference>
<dbReference type="InterPro" id="IPR029767">
    <property type="entry name" value="WecB-like"/>
</dbReference>
<dbReference type="EMBL" id="JAMZEK010000002">
    <property type="protein sequence ID" value="MCP1374075.1"/>
    <property type="molecule type" value="Genomic_DNA"/>
</dbReference>
<evidence type="ECO:0000313" key="3">
    <source>
        <dbReference type="EMBL" id="MCP1374075.1"/>
    </source>
</evidence>
<keyword evidence="1" id="KW-0413">Isomerase</keyword>
<evidence type="ECO:0000256" key="1">
    <source>
        <dbReference type="RuleBase" id="RU003513"/>
    </source>
</evidence>